<feature type="domain" description="ABC transporter" evidence="12">
    <location>
        <begin position="330"/>
        <end position="564"/>
    </location>
</feature>
<evidence type="ECO:0000256" key="2">
    <source>
        <dbReference type="ARBA" id="ARBA00022448"/>
    </source>
</evidence>
<dbReference type="InterPro" id="IPR039421">
    <property type="entry name" value="Type_1_exporter"/>
</dbReference>
<evidence type="ECO:0000256" key="11">
    <source>
        <dbReference type="SAM" id="Phobius"/>
    </source>
</evidence>
<dbReference type="InterPro" id="IPR017871">
    <property type="entry name" value="ABC_transporter-like_CS"/>
</dbReference>
<evidence type="ECO:0000256" key="6">
    <source>
        <dbReference type="ARBA" id="ARBA00022741"/>
    </source>
</evidence>
<dbReference type="Pfam" id="PF00005">
    <property type="entry name" value="ABC_tran"/>
    <property type="match status" value="1"/>
</dbReference>
<evidence type="ECO:0000313" key="14">
    <source>
        <dbReference type="EMBL" id="NYE69807.1"/>
    </source>
</evidence>
<dbReference type="PROSITE" id="PS50929">
    <property type="entry name" value="ABC_TM1F"/>
    <property type="match status" value="1"/>
</dbReference>
<keyword evidence="5 11" id="KW-0812">Transmembrane</keyword>
<evidence type="ECO:0000256" key="7">
    <source>
        <dbReference type="ARBA" id="ARBA00022840"/>
    </source>
</evidence>
<evidence type="ECO:0000256" key="1">
    <source>
        <dbReference type="ARBA" id="ARBA00004429"/>
    </source>
</evidence>
<feature type="domain" description="ABC transmembrane type-1" evidence="13">
    <location>
        <begin position="18"/>
        <end position="287"/>
    </location>
</feature>
<keyword evidence="2" id="KW-0813">Transport</keyword>
<dbReference type="RefSeq" id="WP_179748809.1">
    <property type="nucleotide sequence ID" value="NZ_JACCBU010000001.1"/>
</dbReference>
<dbReference type="SUPFAM" id="SSF52540">
    <property type="entry name" value="P-loop containing nucleoside triphosphate hydrolases"/>
    <property type="match status" value="1"/>
</dbReference>
<dbReference type="InterPro" id="IPR027417">
    <property type="entry name" value="P-loop_NTPase"/>
</dbReference>
<keyword evidence="8 11" id="KW-1133">Transmembrane helix</keyword>
<keyword evidence="3" id="KW-1003">Cell membrane</keyword>
<evidence type="ECO:0000256" key="8">
    <source>
        <dbReference type="ARBA" id="ARBA00022989"/>
    </source>
</evidence>
<evidence type="ECO:0000313" key="15">
    <source>
        <dbReference type="Proteomes" id="UP000569914"/>
    </source>
</evidence>
<comment type="caution">
    <text evidence="14">The sequence shown here is derived from an EMBL/GenBank/DDBJ whole genome shotgun (WGS) entry which is preliminary data.</text>
</comment>
<dbReference type="Gene3D" id="1.20.1560.10">
    <property type="entry name" value="ABC transporter type 1, transmembrane domain"/>
    <property type="match status" value="1"/>
</dbReference>
<keyword evidence="9 11" id="KW-0472">Membrane</keyword>
<evidence type="ECO:0000259" key="13">
    <source>
        <dbReference type="PROSITE" id="PS50929"/>
    </source>
</evidence>
<evidence type="ECO:0000256" key="3">
    <source>
        <dbReference type="ARBA" id="ARBA00022475"/>
    </source>
</evidence>
<dbReference type="SUPFAM" id="SSF90123">
    <property type="entry name" value="ABC transporter transmembrane region"/>
    <property type="match status" value="1"/>
</dbReference>
<gene>
    <name evidence="14" type="ORF">BKA15_001136</name>
</gene>
<dbReference type="Proteomes" id="UP000569914">
    <property type="component" value="Unassembled WGS sequence"/>
</dbReference>
<keyword evidence="4" id="KW-0997">Cell inner membrane</keyword>
<dbReference type="PROSITE" id="PS50893">
    <property type="entry name" value="ABC_TRANSPORTER_2"/>
    <property type="match status" value="1"/>
</dbReference>
<evidence type="ECO:0000256" key="5">
    <source>
        <dbReference type="ARBA" id="ARBA00022692"/>
    </source>
</evidence>
<evidence type="ECO:0000256" key="4">
    <source>
        <dbReference type="ARBA" id="ARBA00022519"/>
    </source>
</evidence>
<reference evidence="14 15" key="1">
    <citation type="submission" date="2020-07" db="EMBL/GenBank/DDBJ databases">
        <title>Sequencing the genomes of 1000 actinobacteria strains.</title>
        <authorList>
            <person name="Klenk H.-P."/>
        </authorList>
    </citation>
    <scope>NUCLEOTIDE SEQUENCE [LARGE SCALE GENOMIC DNA]</scope>
    <source>
        <strain evidence="14 15">DSM 22083</strain>
    </source>
</reference>
<evidence type="ECO:0000259" key="12">
    <source>
        <dbReference type="PROSITE" id="PS50893"/>
    </source>
</evidence>
<dbReference type="InterPro" id="IPR011527">
    <property type="entry name" value="ABC1_TM_dom"/>
</dbReference>
<feature type="transmembrane region" description="Helical" evidence="11">
    <location>
        <begin position="53"/>
        <end position="71"/>
    </location>
</feature>
<dbReference type="AlphaFoldDB" id="A0A7Y9I436"/>
<feature type="transmembrane region" description="Helical" evidence="11">
    <location>
        <begin position="232"/>
        <end position="255"/>
    </location>
</feature>
<dbReference type="InterPro" id="IPR036640">
    <property type="entry name" value="ABC1_TM_sf"/>
</dbReference>
<keyword evidence="15" id="KW-1185">Reference proteome</keyword>
<dbReference type="EMBL" id="JACCBU010000001">
    <property type="protein sequence ID" value="NYE69807.1"/>
    <property type="molecule type" value="Genomic_DNA"/>
</dbReference>
<dbReference type="InterPro" id="IPR003439">
    <property type="entry name" value="ABC_transporter-like_ATP-bd"/>
</dbReference>
<dbReference type="PANTHER" id="PTHR24221:SF654">
    <property type="entry name" value="ATP-BINDING CASSETTE SUB-FAMILY B MEMBER 6"/>
    <property type="match status" value="1"/>
</dbReference>
<feature type="transmembrane region" description="Helical" evidence="11">
    <location>
        <begin position="20"/>
        <end position="47"/>
    </location>
</feature>
<feature type="transmembrane region" description="Helical" evidence="11">
    <location>
        <begin position="129"/>
        <end position="150"/>
    </location>
</feature>
<dbReference type="FunFam" id="3.40.50.300:FF:000221">
    <property type="entry name" value="Multidrug ABC transporter ATP-binding protein"/>
    <property type="match status" value="1"/>
</dbReference>
<keyword evidence="6" id="KW-0547">Nucleotide-binding</keyword>
<comment type="similarity">
    <text evidence="10">Belongs to the ABC transporter superfamily. Siderophore-Fe(3+) uptake transporter (SIUT) (TC 3.A.1.21) family.</text>
</comment>
<evidence type="ECO:0000256" key="9">
    <source>
        <dbReference type="ARBA" id="ARBA00023136"/>
    </source>
</evidence>
<dbReference type="GO" id="GO:0005524">
    <property type="term" value="F:ATP binding"/>
    <property type="evidence" value="ECO:0007669"/>
    <property type="project" value="UniProtKB-KW"/>
</dbReference>
<dbReference type="Pfam" id="PF00664">
    <property type="entry name" value="ABC_membrane"/>
    <property type="match status" value="1"/>
</dbReference>
<comment type="subcellular location">
    <subcellularLocation>
        <location evidence="1">Cell inner membrane</location>
        <topology evidence="1">Multi-pass membrane protein</topology>
    </subcellularLocation>
</comment>
<dbReference type="InterPro" id="IPR003593">
    <property type="entry name" value="AAA+_ATPase"/>
</dbReference>
<feature type="transmembrane region" description="Helical" evidence="11">
    <location>
        <begin position="156"/>
        <end position="174"/>
    </location>
</feature>
<organism evidence="14 15">
    <name type="scientific">Microlunatus parietis</name>
    <dbReference type="NCBI Taxonomy" id="682979"/>
    <lineage>
        <taxon>Bacteria</taxon>
        <taxon>Bacillati</taxon>
        <taxon>Actinomycetota</taxon>
        <taxon>Actinomycetes</taxon>
        <taxon>Propionibacteriales</taxon>
        <taxon>Propionibacteriaceae</taxon>
        <taxon>Microlunatus</taxon>
    </lineage>
</organism>
<dbReference type="SMART" id="SM00382">
    <property type="entry name" value="AAA"/>
    <property type="match status" value="1"/>
</dbReference>
<keyword evidence="7 14" id="KW-0067">ATP-binding</keyword>
<name>A0A7Y9I436_9ACTN</name>
<dbReference type="PANTHER" id="PTHR24221">
    <property type="entry name" value="ATP-BINDING CASSETTE SUB-FAMILY B"/>
    <property type="match status" value="1"/>
</dbReference>
<dbReference type="Gene3D" id="3.40.50.300">
    <property type="entry name" value="P-loop containing nucleotide triphosphate hydrolases"/>
    <property type="match status" value="1"/>
</dbReference>
<dbReference type="PROSITE" id="PS00211">
    <property type="entry name" value="ABC_TRANSPORTER_1"/>
    <property type="match status" value="1"/>
</dbReference>
<dbReference type="GO" id="GO:0034040">
    <property type="term" value="F:ATPase-coupled lipid transmembrane transporter activity"/>
    <property type="evidence" value="ECO:0007669"/>
    <property type="project" value="TreeGrafter"/>
</dbReference>
<dbReference type="GO" id="GO:0140359">
    <property type="term" value="F:ABC-type transporter activity"/>
    <property type="evidence" value="ECO:0007669"/>
    <property type="project" value="InterPro"/>
</dbReference>
<dbReference type="GO" id="GO:0005886">
    <property type="term" value="C:plasma membrane"/>
    <property type="evidence" value="ECO:0007669"/>
    <property type="project" value="UniProtKB-SubCell"/>
</dbReference>
<protein>
    <submittedName>
        <fullName evidence="14">ATP-binding cassette subfamily B protein</fullName>
    </submittedName>
</protein>
<evidence type="ECO:0000256" key="10">
    <source>
        <dbReference type="ARBA" id="ARBA00023455"/>
    </source>
</evidence>
<sequence>MIGKLLRLTTATGRRQLIGLITTVVITAVLQGVAFVVLVPFLTSWIAGDAATAAGWLITLVVIALVYGVVFRIGSLLGQRAATEVLQSLLDRLGDRLVELPLGWYATDRSGTAADIATRGVVFASTVPYAILRPILTAFITPATVLVGALLIDWRIGLTLALAVPLIWLCYRWISRRMAAADRDHAAAVGDASARVIEYARVQPALRGVGDNAIARRLVADALRDQHAANRALMITGGTGVGVFGAVVQLTVIAVLIVGSYLALGGDLGLGSLVALLVLAVRFTEPVVHSGALGGGVAIASNTLDRIQGLLDEPALPEPTTPARPSDSAIRFDRVSFGYGDQPVLRELSFEVPAGSTTAIVGPSGSGKTTIIRLIARFYDPDRGTVAIGGAALPDLGSRQVAAMVAPVFQDVYLFDATIIDNIRIGDPAASEEDVLDAARRARVDEIADRLPGGWQARVGEGGSNLSGGERQRVSIARALLKRAPIVLLDEATAALDVTNEAAITDAVTAVRDGRTVVVVAHRLQTIAGADQILLLDESGTVAERGTHAELLAAGGRYARYWNERVDAAGWRLIPQP</sequence>
<dbReference type="GO" id="GO:0016887">
    <property type="term" value="F:ATP hydrolysis activity"/>
    <property type="evidence" value="ECO:0007669"/>
    <property type="project" value="InterPro"/>
</dbReference>
<accession>A0A7Y9I436</accession>
<proteinExistence type="inferred from homology"/>